<evidence type="ECO:0000313" key="7">
    <source>
        <dbReference type="Proteomes" id="UP000501076"/>
    </source>
</evidence>
<dbReference type="SMART" id="SM00738">
    <property type="entry name" value="NGN"/>
    <property type="match status" value="1"/>
</dbReference>
<gene>
    <name evidence="6" type="ORF">FDZ14_31885</name>
</gene>
<dbReference type="GO" id="GO:0031564">
    <property type="term" value="P:transcription antitermination"/>
    <property type="evidence" value="ECO:0007669"/>
    <property type="project" value="UniProtKB-KW"/>
</dbReference>
<keyword evidence="2" id="KW-0805">Transcription regulation</keyword>
<name>A0A6M6E177_PRIMG</name>
<keyword evidence="1" id="KW-0889">Transcription antitermination</keyword>
<dbReference type="InterPro" id="IPR043425">
    <property type="entry name" value="NusG-like"/>
</dbReference>
<feature type="region of interest" description="Disordered" evidence="4">
    <location>
        <begin position="93"/>
        <end position="116"/>
    </location>
</feature>
<evidence type="ECO:0000256" key="3">
    <source>
        <dbReference type="ARBA" id="ARBA00023163"/>
    </source>
</evidence>
<protein>
    <recommendedName>
        <fullName evidence="5">NusG-like N-terminal domain-containing protein</fullName>
    </recommendedName>
</protein>
<dbReference type="SUPFAM" id="SSF82679">
    <property type="entry name" value="N-utilization substance G protein NusG, N-terminal domain"/>
    <property type="match status" value="1"/>
</dbReference>
<geneLocation type="plasmid" evidence="7">
    <name>pfdu301a</name>
</geneLocation>
<feature type="domain" description="NusG-like N-terminal" evidence="5">
    <location>
        <begin position="11"/>
        <end position="114"/>
    </location>
</feature>
<sequence length="116" mass="13635">MTEWSEDLKYKTGWFACKVTSGHEMKVANELKKLIQHPKWSQYIFDVFVPTEKTVDKKGKEKLKVLIKENIYIKMVLTQDVYSAIKIEGFRTPLPPKDPSPVPEEQMQGLFRFRND</sequence>
<keyword evidence="3" id="KW-0804">Transcription</keyword>
<dbReference type="Pfam" id="PF02357">
    <property type="entry name" value="NusG"/>
    <property type="match status" value="1"/>
</dbReference>
<evidence type="ECO:0000256" key="2">
    <source>
        <dbReference type="ARBA" id="ARBA00023015"/>
    </source>
</evidence>
<dbReference type="Gene3D" id="3.30.70.940">
    <property type="entry name" value="NusG, N-terminal domain"/>
    <property type="match status" value="1"/>
</dbReference>
<evidence type="ECO:0000256" key="4">
    <source>
        <dbReference type="SAM" id="MobiDB-lite"/>
    </source>
</evidence>
<evidence type="ECO:0000259" key="5">
    <source>
        <dbReference type="SMART" id="SM00738"/>
    </source>
</evidence>
<proteinExistence type="predicted"/>
<dbReference type="RefSeq" id="WP_171778688.1">
    <property type="nucleotide sequence ID" value="NZ_CP045273.1"/>
</dbReference>
<evidence type="ECO:0000313" key="6">
    <source>
        <dbReference type="EMBL" id="QJX80692.1"/>
    </source>
</evidence>
<dbReference type="InterPro" id="IPR006645">
    <property type="entry name" value="NGN-like_dom"/>
</dbReference>
<dbReference type="EMBL" id="CP045273">
    <property type="protein sequence ID" value="QJX80692.1"/>
    <property type="molecule type" value="Genomic_DNA"/>
</dbReference>
<dbReference type="Proteomes" id="UP000501076">
    <property type="component" value="Plasmid pFDU301A"/>
</dbReference>
<feature type="compositionally biased region" description="Pro residues" evidence="4">
    <location>
        <begin position="93"/>
        <end position="102"/>
    </location>
</feature>
<dbReference type="PANTHER" id="PTHR30265:SF4">
    <property type="entry name" value="KOW MOTIF FAMILY PROTEIN, EXPRESSED"/>
    <property type="match status" value="1"/>
</dbReference>
<reference evidence="6 7" key="1">
    <citation type="submission" date="2019-10" db="EMBL/GenBank/DDBJ databases">
        <title>Complete genome sequences for adaption low water activity.</title>
        <authorList>
            <person name="Zhao L."/>
            <person name="Zhong J."/>
        </authorList>
    </citation>
    <scope>NUCLEOTIDE SEQUENCE [LARGE SCALE GENOMIC DNA]</scope>
    <source>
        <strain evidence="6 7">FDU301</strain>
        <plasmid evidence="7">pfdu301a</plasmid>
    </source>
</reference>
<organism evidence="6 7">
    <name type="scientific">Priestia megaterium</name>
    <name type="common">Bacillus megaterium</name>
    <dbReference type="NCBI Taxonomy" id="1404"/>
    <lineage>
        <taxon>Bacteria</taxon>
        <taxon>Bacillati</taxon>
        <taxon>Bacillota</taxon>
        <taxon>Bacilli</taxon>
        <taxon>Bacillales</taxon>
        <taxon>Bacillaceae</taxon>
        <taxon>Priestia</taxon>
    </lineage>
</organism>
<accession>A0A6M6E177</accession>
<keyword evidence="6" id="KW-0614">Plasmid</keyword>
<dbReference type="AlphaFoldDB" id="A0A6M6E177"/>
<dbReference type="GO" id="GO:0006354">
    <property type="term" value="P:DNA-templated transcription elongation"/>
    <property type="evidence" value="ECO:0007669"/>
    <property type="project" value="InterPro"/>
</dbReference>
<dbReference type="InterPro" id="IPR036735">
    <property type="entry name" value="NGN_dom_sf"/>
</dbReference>
<dbReference type="PANTHER" id="PTHR30265">
    <property type="entry name" value="RHO-INTERACTING TRANSCRIPTION TERMINATION FACTOR NUSG"/>
    <property type="match status" value="1"/>
</dbReference>
<evidence type="ECO:0000256" key="1">
    <source>
        <dbReference type="ARBA" id="ARBA00022814"/>
    </source>
</evidence>